<sequence>MHPAGLGPVVPEWSVETAPRQLPSAHCQPDLAPADFLFPRLKGVLKGLRFSDTAQIQQRVTTVLRAIPKEVFADSFQQLYNRCQKCIVDNGDYFECQ</sequence>
<dbReference type="Gene3D" id="3.30.420.10">
    <property type="entry name" value="Ribonuclease H-like superfamily/Ribonuclease H"/>
    <property type="match status" value="1"/>
</dbReference>
<reference evidence="1 2" key="1">
    <citation type="journal article" date="2019" name="Sci. Rep.">
        <title>Orb-weaving spider Araneus ventricosus genome elucidates the spidroin gene catalogue.</title>
        <authorList>
            <person name="Kono N."/>
            <person name="Nakamura H."/>
            <person name="Ohtoshi R."/>
            <person name="Moran D.A.P."/>
            <person name="Shinohara A."/>
            <person name="Yoshida Y."/>
            <person name="Fujiwara M."/>
            <person name="Mori M."/>
            <person name="Tomita M."/>
            <person name="Arakawa K."/>
        </authorList>
    </citation>
    <scope>NUCLEOTIDE SEQUENCE [LARGE SCALE GENOMIC DNA]</scope>
</reference>
<dbReference type="InterPro" id="IPR036397">
    <property type="entry name" value="RNaseH_sf"/>
</dbReference>
<dbReference type="EMBL" id="BGPR01005708">
    <property type="protein sequence ID" value="GBN12699.1"/>
    <property type="molecule type" value="Genomic_DNA"/>
</dbReference>
<dbReference type="OrthoDB" id="6434393at2759"/>
<protein>
    <submittedName>
        <fullName evidence="1">Uncharacterized protein</fullName>
    </submittedName>
</protein>
<organism evidence="1 2">
    <name type="scientific">Araneus ventricosus</name>
    <name type="common">Orbweaver spider</name>
    <name type="synonym">Epeira ventricosa</name>
    <dbReference type="NCBI Taxonomy" id="182803"/>
    <lineage>
        <taxon>Eukaryota</taxon>
        <taxon>Metazoa</taxon>
        <taxon>Ecdysozoa</taxon>
        <taxon>Arthropoda</taxon>
        <taxon>Chelicerata</taxon>
        <taxon>Arachnida</taxon>
        <taxon>Araneae</taxon>
        <taxon>Araneomorphae</taxon>
        <taxon>Entelegynae</taxon>
        <taxon>Araneoidea</taxon>
        <taxon>Araneidae</taxon>
        <taxon>Araneus</taxon>
    </lineage>
</organism>
<comment type="caution">
    <text evidence="1">The sequence shown here is derived from an EMBL/GenBank/DDBJ whole genome shotgun (WGS) entry which is preliminary data.</text>
</comment>
<proteinExistence type="predicted"/>
<accession>A0A4Y2LDX0</accession>
<dbReference type="GO" id="GO:0003676">
    <property type="term" value="F:nucleic acid binding"/>
    <property type="evidence" value="ECO:0007669"/>
    <property type="project" value="InterPro"/>
</dbReference>
<evidence type="ECO:0000313" key="2">
    <source>
        <dbReference type="Proteomes" id="UP000499080"/>
    </source>
</evidence>
<dbReference type="Proteomes" id="UP000499080">
    <property type="component" value="Unassembled WGS sequence"/>
</dbReference>
<keyword evidence="2" id="KW-1185">Reference proteome</keyword>
<dbReference type="AlphaFoldDB" id="A0A4Y2LDX0"/>
<name>A0A4Y2LDX0_ARAVE</name>
<gene>
    <name evidence="1" type="ORF">AVEN_38598_1</name>
</gene>
<evidence type="ECO:0000313" key="1">
    <source>
        <dbReference type="EMBL" id="GBN12699.1"/>
    </source>
</evidence>